<evidence type="ECO:0000256" key="1">
    <source>
        <dbReference type="ARBA" id="ARBA00023016"/>
    </source>
</evidence>
<dbReference type="PANTHER" id="PTHR48094">
    <property type="entry name" value="PROTEIN/NUCLEIC ACID DEGLYCASE DJ-1-RELATED"/>
    <property type="match status" value="1"/>
</dbReference>
<accession>A0A855GT12</accession>
<proteinExistence type="inferred from homology"/>
<dbReference type="AlphaFoldDB" id="A0A855GT12"/>
<dbReference type="Proteomes" id="UP000233482">
    <property type="component" value="Unassembled WGS sequence"/>
</dbReference>
<dbReference type="EMBL" id="PIXC01000003">
    <property type="protein sequence ID" value="PKE26938.1"/>
    <property type="molecule type" value="Genomic_DNA"/>
</dbReference>
<dbReference type="OMA" id="TYTPDWL"/>
<name>A0A855GT12_9STAP</name>
<sequence length="227" mass="25036">MKKALIVVTNIAKYETIERATGAWFSEVTHFAKDFYDAGYEVDFVSPNGGYVPLDPVSLNAEMMSDEDWAYYTDHEYMNKFGNSLSPSEVKAEDYQAIYFAGGHGVIWDLRDNKQLNDIALSIYNNNGVLSSVCHGAVGLLNIEQDGEFIVKGKSVTGFTNSEESANGTIEHMPYLLEDEFVNIGANFKKEADWSAYAVVDGHVVTGQNPQSGHAVAEKVLAILDNQ</sequence>
<keyword evidence="5" id="KW-0315">Glutamine amidotransferase</keyword>
<dbReference type="GO" id="GO:0016740">
    <property type="term" value="F:transferase activity"/>
    <property type="evidence" value="ECO:0007669"/>
    <property type="project" value="UniProtKB-KW"/>
</dbReference>
<keyword evidence="1" id="KW-0346">Stress response</keyword>
<dbReference type="CDD" id="cd03141">
    <property type="entry name" value="GATase1_Hsp31_like"/>
    <property type="match status" value="1"/>
</dbReference>
<dbReference type="InterPro" id="IPR029062">
    <property type="entry name" value="Class_I_gatase-like"/>
</dbReference>
<dbReference type="PANTHER" id="PTHR48094:SF11">
    <property type="entry name" value="GLUTATHIONE-INDEPENDENT GLYOXALASE HSP31-RELATED"/>
    <property type="match status" value="1"/>
</dbReference>
<protein>
    <submittedName>
        <fullName evidence="5">Type 1 glutamine amidotransferase domain-containing protein</fullName>
    </submittedName>
</protein>
<dbReference type="GO" id="GO:0005737">
    <property type="term" value="C:cytoplasm"/>
    <property type="evidence" value="ECO:0007669"/>
    <property type="project" value="TreeGrafter"/>
</dbReference>
<dbReference type="Gene3D" id="3.40.50.880">
    <property type="match status" value="1"/>
</dbReference>
<dbReference type="Pfam" id="PF01965">
    <property type="entry name" value="DJ-1_PfpI"/>
    <property type="match status" value="1"/>
</dbReference>
<evidence type="ECO:0000256" key="2">
    <source>
        <dbReference type="ARBA" id="ARBA00023239"/>
    </source>
</evidence>
<evidence type="ECO:0000313" key="5">
    <source>
        <dbReference type="EMBL" id="PKE26938.1"/>
    </source>
</evidence>
<comment type="caution">
    <text evidence="5">The sequence shown here is derived from an EMBL/GenBank/DDBJ whole genome shotgun (WGS) entry which is preliminary data.</text>
</comment>
<evidence type="ECO:0000313" key="6">
    <source>
        <dbReference type="Proteomes" id="UP000233482"/>
    </source>
</evidence>
<dbReference type="InterPro" id="IPR050325">
    <property type="entry name" value="Prot/Nucl_acid_deglycase"/>
</dbReference>
<reference evidence="5 6" key="1">
    <citation type="submission" date="2017-12" db="EMBL/GenBank/DDBJ databases">
        <title>Genomics of Macrococcus caseolyticus.</title>
        <authorList>
            <person name="MacFadyen A.C."/>
            <person name="Paterson G.K."/>
        </authorList>
    </citation>
    <scope>NUCLEOTIDE SEQUENCE [LARGE SCALE GENOMIC DNA]</scope>
    <source>
        <strain evidence="5 6">5788_EF188</strain>
    </source>
</reference>
<gene>
    <name evidence="5" type="ORF">CW686_01840</name>
</gene>
<dbReference type="GO" id="GO:0019243">
    <property type="term" value="P:methylglyoxal catabolic process to D-lactate via S-lactoyl-glutathione"/>
    <property type="evidence" value="ECO:0007669"/>
    <property type="project" value="TreeGrafter"/>
</dbReference>
<dbReference type="RefSeq" id="WP_012655957.1">
    <property type="nucleotide sequence ID" value="NZ_CP021058.1"/>
</dbReference>
<dbReference type="InterPro" id="IPR002818">
    <property type="entry name" value="DJ-1/PfpI"/>
</dbReference>
<organism evidence="5 6">
    <name type="scientific">Macrococcoides caseolyticum</name>
    <dbReference type="NCBI Taxonomy" id="69966"/>
    <lineage>
        <taxon>Bacteria</taxon>
        <taxon>Bacillati</taxon>
        <taxon>Bacillota</taxon>
        <taxon>Bacilli</taxon>
        <taxon>Bacillales</taxon>
        <taxon>Staphylococcaceae</taxon>
        <taxon>Macrococcoides</taxon>
    </lineage>
</organism>
<dbReference type="GeneID" id="61130445"/>
<keyword evidence="5" id="KW-0808">Transferase</keyword>
<dbReference type="GO" id="GO:0019172">
    <property type="term" value="F:glyoxalase III activity"/>
    <property type="evidence" value="ECO:0007669"/>
    <property type="project" value="TreeGrafter"/>
</dbReference>
<keyword evidence="2" id="KW-0456">Lyase</keyword>
<evidence type="ECO:0000259" key="4">
    <source>
        <dbReference type="Pfam" id="PF01965"/>
    </source>
</evidence>
<evidence type="ECO:0000256" key="3">
    <source>
        <dbReference type="ARBA" id="ARBA00038493"/>
    </source>
</evidence>
<comment type="similarity">
    <text evidence="3">Belongs to the peptidase C56 family. HSP31-like subfamily.</text>
</comment>
<dbReference type="SUPFAM" id="SSF52317">
    <property type="entry name" value="Class I glutamine amidotransferase-like"/>
    <property type="match status" value="1"/>
</dbReference>
<feature type="domain" description="DJ-1/PfpI" evidence="4">
    <location>
        <begin position="26"/>
        <end position="221"/>
    </location>
</feature>